<name>A0A4Q8LI02_9GAMM</name>
<dbReference type="PANTHER" id="PTHR47234:SF1">
    <property type="entry name" value="TONB-DEPENDENT RECEPTOR"/>
    <property type="match status" value="1"/>
</dbReference>
<sequence>MNCKPLKRNHLAAAVFAALLTPAVAAFAQDAAPTAGQKATTLDKVTVTGSLIPQTELETVSPVVTITADDIQARGFNSVSEVLQASSIASGGVQGGETSASFTQGAETVSMFGLKPGYTKYLINGRPMANYPALYNGSDTFNSISGIPIDAVERIEILPGGSSSLYGSDALAGVVNFILKKNYEGNTLRVRGGSYSEGGGNSVRFSFTNGFSANEGRINAITSVQYEKRAPVWGYQRAITDSVNEHGYTAPVASRDYLIYGYQNIGNDGFDNFGYLLPDGIDCSNVTGQFGGTEGLRNRPGSGQYCGSFRSPGYRTIRNGKESALLYNRTTFDLNDNNQLFVEVLGSHEAAEFNSGSNYMWWGTGAKYGYYYDPDYDSLLNLQRAFSPEDIGGMGYKDILSKDTTKNYTVTLGINGSFGEAWDYTAAFTRNESRLAARSFVRFADPINAYFEQNVLGPDLGPDPYTGNYPTFRPDYDAFYTQMTPQDFASFTGYGTAKAKTWDDLFRVQLTNSDLFSLPGGQAGLAVALEAGNEGWDYTPIPGIMDGAIWGQTDVGGSGHRTKYAGMAELRLPVFKMLTATLSSRYDAFDAYGNKVDKPTWSAGLEFRPVESLLVRGKYGTAFKAPTLSDLFQGLSGYYTSDTDYYRCGQAGFAPDNTTACPYNSQQYYGTQAGNTELQPIKANTWSAGIVWAPLKGMSFSADYLAWDIKDEVNQLDGDQILLQEYYCRLGQAGPGFTSCDNVAAWVQRDPTTGQLRQVFTPKVNIARQKLELIMVNGQYQLDIGNAGVLNFNANYTAKRKHEIQTDPTQSYIDLINTPDANWVYDAGPKWKADASIGWSIDKWTTTLYANMLGSTPNYLAYFGKSYDYVNASSGAKAGKWGTWTTFNLGVSYRAMDNLSLSLMASNIGNKLPDSQAHSYPGTATTPYNNYLYSALGRAVYAEIKYDFGK</sequence>
<dbReference type="EMBL" id="SHMB01000004">
    <property type="protein sequence ID" value="TAA29157.1"/>
    <property type="molecule type" value="Genomic_DNA"/>
</dbReference>
<proteinExistence type="inferred from homology"/>
<evidence type="ECO:0000313" key="9">
    <source>
        <dbReference type="Proteomes" id="UP000291286"/>
    </source>
</evidence>
<dbReference type="InterPro" id="IPR012910">
    <property type="entry name" value="Plug_dom"/>
</dbReference>
<evidence type="ECO:0000256" key="1">
    <source>
        <dbReference type="ARBA" id="ARBA00004442"/>
    </source>
</evidence>
<keyword evidence="4" id="KW-0798">TonB box</keyword>
<evidence type="ECO:0000256" key="3">
    <source>
        <dbReference type="ARBA" id="ARBA00023237"/>
    </source>
</evidence>
<dbReference type="Gene3D" id="2.40.170.20">
    <property type="entry name" value="TonB-dependent receptor, beta-barrel domain"/>
    <property type="match status" value="1"/>
</dbReference>
<dbReference type="AlphaFoldDB" id="A0A4Q8LI02"/>
<feature type="chain" id="PRO_5020414167" evidence="5">
    <location>
        <begin position="29"/>
        <end position="950"/>
    </location>
</feature>
<evidence type="ECO:0000256" key="5">
    <source>
        <dbReference type="SAM" id="SignalP"/>
    </source>
</evidence>
<evidence type="ECO:0000256" key="4">
    <source>
        <dbReference type="RuleBase" id="RU003357"/>
    </source>
</evidence>
<evidence type="ECO:0000259" key="6">
    <source>
        <dbReference type="Pfam" id="PF00593"/>
    </source>
</evidence>
<evidence type="ECO:0000313" key="8">
    <source>
        <dbReference type="EMBL" id="TAA29157.1"/>
    </source>
</evidence>
<organism evidence="8 9">
    <name type="scientific">Pseudoxanthomonas winnipegensis</name>
    <dbReference type="NCBI Taxonomy" id="2480810"/>
    <lineage>
        <taxon>Bacteria</taxon>
        <taxon>Pseudomonadati</taxon>
        <taxon>Pseudomonadota</taxon>
        <taxon>Gammaproteobacteria</taxon>
        <taxon>Lysobacterales</taxon>
        <taxon>Lysobacteraceae</taxon>
        <taxon>Pseudoxanthomonas</taxon>
    </lineage>
</organism>
<protein>
    <submittedName>
        <fullName evidence="8">TonB-dependent receptor</fullName>
    </submittedName>
</protein>
<dbReference type="Gene3D" id="2.170.130.10">
    <property type="entry name" value="TonB-dependent receptor, plug domain"/>
    <property type="match status" value="1"/>
</dbReference>
<keyword evidence="2 4" id="KW-0472">Membrane</keyword>
<accession>A0A4Q8LI02</accession>
<dbReference type="InterPro" id="IPR036942">
    <property type="entry name" value="Beta-barrel_TonB_sf"/>
</dbReference>
<dbReference type="Pfam" id="PF07715">
    <property type="entry name" value="Plug"/>
    <property type="match status" value="1"/>
</dbReference>
<dbReference type="RefSeq" id="WP_130518907.1">
    <property type="nucleotide sequence ID" value="NZ_SHMA01000005.1"/>
</dbReference>
<dbReference type="SUPFAM" id="SSF56935">
    <property type="entry name" value="Porins"/>
    <property type="match status" value="1"/>
</dbReference>
<comment type="caution">
    <text evidence="8">The sequence shown here is derived from an EMBL/GenBank/DDBJ whole genome shotgun (WGS) entry which is preliminary data.</text>
</comment>
<evidence type="ECO:0000259" key="7">
    <source>
        <dbReference type="Pfam" id="PF07715"/>
    </source>
</evidence>
<feature type="domain" description="TonB-dependent receptor plug" evidence="7">
    <location>
        <begin position="57"/>
        <end position="174"/>
    </location>
</feature>
<dbReference type="Proteomes" id="UP000291286">
    <property type="component" value="Unassembled WGS sequence"/>
</dbReference>
<keyword evidence="3" id="KW-0998">Cell outer membrane</keyword>
<keyword evidence="8" id="KW-0675">Receptor</keyword>
<dbReference type="PANTHER" id="PTHR47234">
    <property type="match status" value="1"/>
</dbReference>
<comment type="subcellular location">
    <subcellularLocation>
        <location evidence="1 4">Cell outer membrane</location>
    </subcellularLocation>
</comment>
<dbReference type="InterPro" id="IPR000531">
    <property type="entry name" value="Beta-barrel_TonB"/>
</dbReference>
<dbReference type="InterPro" id="IPR037066">
    <property type="entry name" value="Plug_dom_sf"/>
</dbReference>
<dbReference type="Pfam" id="PF00593">
    <property type="entry name" value="TonB_dep_Rec_b-barrel"/>
    <property type="match status" value="1"/>
</dbReference>
<evidence type="ECO:0000256" key="2">
    <source>
        <dbReference type="ARBA" id="ARBA00023136"/>
    </source>
</evidence>
<reference evidence="8 9" key="1">
    <citation type="submission" date="2019-02" db="EMBL/GenBank/DDBJ databases">
        <title>WGS of Pseudoxanthomonas species novum from clinical isolates.</title>
        <authorList>
            <person name="Bernier A.-M."/>
            <person name="Bernard K."/>
            <person name="Vachon A."/>
        </authorList>
    </citation>
    <scope>NUCLEOTIDE SEQUENCE [LARGE SCALE GENOMIC DNA]</scope>
    <source>
        <strain evidence="8 9">NML171202</strain>
    </source>
</reference>
<dbReference type="GO" id="GO:0009279">
    <property type="term" value="C:cell outer membrane"/>
    <property type="evidence" value="ECO:0007669"/>
    <property type="project" value="UniProtKB-SubCell"/>
</dbReference>
<feature type="domain" description="TonB-dependent receptor-like beta-barrel" evidence="6">
    <location>
        <begin position="353"/>
        <end position="908"/>
    </location>
</feature>
<feature type="signal peptide" evidence="5">
    <location>
        <begin position="1"/>
        <end position="28"/>
    </location>
</feature>
<comment type="similarity">
    <text evidence="4">Belongs to the TonB-dependent receptor family.</text>
</comment>
<gene>
    <name evidence="8" type="ORF">EA661_11560</name>
</gene>
<keyword evidence="5" id="KW-0732">Signal</keyword>